<comment type="caution">
    <text evidence="5">The sequence shown here is derived from an EMBL/GenBank/DDBJ whole genome shotgun (WGS) entry which is preliminary data.</text>
</comment>
<dbReference type="Proteomes" id="UP000034090">
    <property type="component" value="Unassembled WGS sequence"/>
</dbReference>
<evidence type="ECO:0000259" key="3">
    <source>
        <dbReference type="Pfam" id="PF05697"/>
    </source>
</evidence>
<evidence type="ECO:0000259" key="4">
    <source>
        <dbReference type="Pfam" id="PF05698"/>
    </source>
</evidence>
<dbReference type="GO" id="GO:0015031">
    <property type="term" value="P:protein transport"/>
    <property type="evidence" value="ECO:0007669"/>
    <property type="project" value="InterPro"/>
</dbReference>
<evidence type="ECO:0000256" key="1">
    <source>
        <dbReference type="ARBA" id="ARBA00023110"/>
    </source>
</evidence>
<dbReference type="SUPFAM" id="SSF109998">
    <property type="entry name" value="Triger factor/SurA peptide-binding domain-like"/>
    <property type="match status" value="1"/>
</dbReference>
<organism evidence="5 6">
    <name type="scientific">Candidatus Woesebacteria bacterium GW2011_GWB1_43_14</name>
    <dbReference type="NCBI Taxonomy" id="1618578"/>
    <lineage>
        <taxon>Bacteria</taxon>
        <taxon>Candidatus Woeseibacteriota</taxon>
    </lineage>
</organism>
<dbReference type="AlphaFoldDB" id="A0A0G1DGR3"/>
<dbReference type="InterPro" id="IPR008880">
    <property type="entry name" value="Trigger_fac_C"/>
</dbReference>
<dbReference type="Pfam" id="PF05698">
    <property type="entry name" value="Trigger_C"/>
    <property type="match status" value="1"/>
</dbReference>
<dbReference type="EMBL" id="LCFQ01000013">
    <property type="protein sequence ID" value="KKS97065.1"/>
    <property type="molecule type" value="Genomic_DNA"/>
</dbReference>
<dbReference type="InterPro" id="IPR037041">
    <property type="entry name" value="Trigger_fac_C_sf"/>
</dbReference>
<dbReference type="STRING" id="1618578.UV74_C0013G0187"/>
<dbReference type="SUPFAM" id="SSF102735">
    <property type="entry name" value="Trigger factor ribosome-binding domain"/>
    <property type="match status" value="1"/>
</dbReference>
<gene>
    <name evidence="5" type="ORF">UV74_C0013G0187</name>
</gene>
<evidence type="ECO:0000313" key="5">
    <source>
        <dbReference type="EMBL" id="KKS97065.1"/>
    </source>
</evidence>
<proteinExistence type="predicted"/>
<evidence type="ECO:0000313" key="6">
    <source>
        <dbReference type="Proteomes" id="UP000034090"/>
    </source>
</evidence>
<evidence type="ECO:0000256" key="2">
    <source>
        <dbReference type="ARBA" id="ARBA00023235"/>
    </source>
</evidence>
<feature type="domain" description="Trigger factor ribosome-binding bacterial" evidence="3">
    <location>
        <begin position="13"/>
        <end position="131"/>
    </location>
</feature>
<reference evidence="5 6" key="1">
    <citation type="journal article" date="2015" name="Nature">
        <title>rRNA introns, odd ribosomes, and small enigmatic genomes across a large radiation of phyla.</title>
        <authorList>
            <person name="Brown C.T."/>
            <person name="Hug L.A."/>
            <person name="Thomas B.C."/>
            <person name="Sharon I."/>
            <person name="Castelle C.J."/>
            <person name="Singh A."/>
            <person name="Wilkins M.J."/>
            <person name="Williams K.H."/>
            <person name="Banfield J.F."/>
        </authorList>
    </citation>
    <scope>NUCLEOTIDE SEQUENCE [LARGE SCALE GENOMIC DNA]</scope>
</reference>
<dbReference type="InterPro" id="IPR008881">
    <property type="entry name" value="Trigger_fac_ribosome-bd_bac"/>
</dbReference>
<dbReference type="GO" id="GO:0006457">
    <property type="term" value="P:protein folding"/>
    <property type="evidence" value="ECO:0007669"/>
    <property type="project" value="InterPro"/>
</dbReference>
<dbReference type="Pfam" id="PF05697">
    <property type="entry name" value="Trigger_N"/>
    <property type="match status" value="1"/>
</dbReference>
<dbReference type="InterPro" id="IPR027304">
    <property type="entry name" value="Trigger_fact/SurA_dom_sf"/>
</dbReference>
<name>A0A0G1DGR3_9BACT</name>
<dbReference type="Gene3D" id="1.10.3120.10">
    <property type="entry name" value="Trigger factor, C-terminal domain"/>
    <property type="match status" value="1"/>
</dbReference>
<dbReference type="GO" id="GO:0003755">
    <property type="term" value="F:peptidyl-prolyl cis-trans isomerase activity"/>
    <property type="evidence" value="ECO:0007669"/>
    <property type="project" value="UniProtKB-KW"/>
</dbReference>
<sequence>MTKKQIKSSILAKQSNGSIQLTFPIPFSEIEKIKQEIALKEAPNVTVSGFRKGKAPISKVREAISEEALGEKALSNILPEKFNKAIKEHNLRPVLFPKFELVENKENKPWTVRAITCEAPKITLGDYKKAVKEAIIKGTVKNKKLSKLDKENLAVSSLANSIKFELPEILVLEEVNARLSTLLDRLEKLGLSLDNYLNSINKTPESLREEYKKQSEANIKLDMILTEIANKEKVSLKKSEVDGMLKISQSSSTSSEKFPENEHRSRIVSILKKRKVLDSLAGAA</sequence>
<protein>
    <submittedName>
        <fullName evidence="5">Trigger factor</fullName>
    </submittedName>
</protein>
<dbReference type="Gene3D" id="3.30.70.1050">
    <property type="entry name" value="Trigger factor ribosome-binding domain"/>
    <property type="match status" value="1"/>
</dbReference>
<dbReference type="InterPro" id="IPR036611">
    <property type="entry name" value="Trigger_fac_ribosome-bd_sf"/>
</dbReference>
<accession>A0A0G1DGR3</accession>
<keyword evidence="2" id="KW-0413">Isomerase</keyword>
<keyword evidence="1" id="KW-0697">Rotamase</keyword>
<feature type="domain" description="Trigger factor C-terminal" evidence="4">
    <location>
        <begin position="142"/>
        <end position="280"/>
    </location>
</feature>